<sequence>MINEEEENPSYPAFLIDLDLAIREQRVAASGAKGKTGTRAFMAIGTLLGEQHSFMHDLESFFWVLFWICIHFDGQNERVVKRFERWNYSDTEELASSKKGVISDEEDFLQIAQESFTPYYKPFIAMVNRLRRKVFPSGERWKRPNLDLYGWMKSILIEAQKDQA</sequence>
<proteinExistence type="predicted"/>
<dbReference type="InterPro" id="IPR011009">
    <property type="entry name" value="Kinase-like_dom_sf"/>
</dbReference>
<gene>
    <name evidence="2" type="ORF">MGU_10578</name>
</gene>
<dbReference type="EMBL" id="AZNH01000103">
    <property type="protein sequence ID" value="KID82098.1"/>
    <property type="molecule type" value="Genomic_DNA"/>
</dbReference>
<comment type="caution">
    <text evidence="2">The sequence shown here is derived from an EMBL/GenBank/DDBJ whole genome shotgun (WGS) entry which is preliminary data.</text>
</comment>
<dbReference type="AlphaFoldDB" id="A0A0B4GI12"/>
<keyword evidence="3" id="KW-1185">Reference proteome</keyword>
<dbReference type="HOGENOM" id="CLU_005513_2_0_1"/>
<dbReference type="InterPro" id="IPR040976">
    <property type="entry name" value="Pkinase_fungal"/>
</dbReference>
<dbReference type="PANTHER" id="PTHR38248">
    <property type="entry name" value="FUNK1 6"/>
    <property type="match status" value="1"/>
</dbReference>
<dbReference type="GO" id="GO:0016301">
    <property type="term" value="F:kinase activity"/>
    <property type="evidence" value="ECO:0007669"/>
    <property type="project" value="UniProtKB-KW"/>
</dbReference>
<reference evidence="2 3" key="1">
    <citation type="journal article" date="2014" name="Proc. Natl. Acad. Sci. U.S.A.">
        <title>Trajectory and genomic determinants of fungal-pathogen speciation and host adaptation.</title>
        <authorList>
            <person name="Hu X."/>
            <person name="Xiao G."/>
            <person name="Zheng P."/>
            <person name="Shang Y."/>
            <person name="Su Y."/>
            <person name="Zhang X."/>
            <person name="Liu X."/>
            <person name="Zhan S."/>
            <person name="St Leger R.J."/>
            <person name="Wang C."/>
        </authorList>
    </citation>
    <scope>NUCLEOTIDE SEQUENCE [LARGE SCALE GENOMIC DNA]</scope>
    <source>
        <strain evidence="2 3">ARSEF 977</strain>
    </source>
</reference>
<dbReference type="Proteomes" id="UP000031192">
    <property type="component" value="Unassembled WGS sequence"/>
</dbReference>
<keyword evidence="2" id="KW-0418">Kinase</keyword>
<feature type="domain" description="Fungal-type protein kinase" evidence="1">
    <location>
        <begin position="1"/>
        <end position="69"/>
    </location>
</feature>
<evidence type="ECO:0000313" key="2">
    <source>
        <dbReference type="EMBL" id="KID82098.1"/>
    </source>
</evidence>
<protein>
    <submittedName>
        <fullName evidence="2">Serine/threonine-protein kinase Sgk2</fullName>
    </submittedName>
</protein>
<dbReference type="SUPFAM" id="SSF56112">
    <property type="entry name" value="Protein kinase-like (PK-like)"/>
    <property type="match status" value="1"/>
</dbReference>
<evidence type="ECO:0000313" key="3">
    <source>
        <dbReference type="Proteomes" id="UP000031192"/>
    </source>
</evidence>
<name>A0A0B4GI12_METGA</name>
<dbReference type="Pfam" id="PF17667">
    <property type="entry name" value="Pkinase_fungal"/>
    <property type="match status" value="1"/>
</dbReference>
<dbReference type="Gene3D" id="1.10.510.10">
    <property type="entry name" value="Transferase(Phosphotransferase) domain 1"/>
    <property type="match status" value="1"/>
</dbReference>
<accession>A0A0B4GI12</accession>
<evidence type="ECO:0000259" key="1">
    <source>
        <dbReference type="Pfam" id="PF17667"/>
    </source>
</evidence>
<keyword evidence="2" id="KW-0808">Transferase</keyword>
<dbReference type="PANTHER" id="PTHR38248:SF2">
    <property type="entry name" value="FUNK1 11"/>
    <property type="match status" value="1"/>
</dbReference>
<dbReference type="OrthoDB" id="5584477at2759"/>
<organism evidence="2 3">
    <name type="scientific">Metarhizium guizhouense (strain ARSEF 977)</name>
    <dbReference type="NCBI Taxonomy" id="1276136"/>
    <lineage>
        <taxon>Eukaryota</taxon>
        <taxon>Fungi</taxon>
        <taxon>Dikarya</taxon>
        <taxon>Ascomycota</taxon>
        <taxon>Pezizomycotina</taxon>
        <taxon>Sordariomycetes</taxon>
        <taxon>Hypocreomycetidae</taxon>
        <taxon>Hypocreales</taxon>
        <taxon>Clavicipitaceae</taxon>
        <taxon>Metarhizium</taxon>
    </lineage>
</organism>